<evidence type="ECO:0000256" key="1">
    <source>
        <dbReference type="ARBA" id="ARBA00023266"/>
    </source>
</evidence>
<dbReference type="PANTHER" id="PTHR30401">
    <property type="entry name" value="TRNA 2-SELENOURIDINE SYNTHASE"/>
    <property type="match status" value="1"/>
</dbReference>
<evidence type="ECO:0000313" key="4">
    <source>
        <dbReference type="Proteomes" id="UP000300879"/>
    </source>
</evidence>
<dbReference type="InterPro" id="IPR027417">
    <property type="entry name" value="P-loop_NTPase"/>
</dbReference>
<protein>
    <submittedName>
        <fullName evidence="3">tRNA 2-selenouridine synthase</fullName>
    </submittedName>
</protein>
<dbReference type="InterPro" id="IPR036873">
    <property type="entry name" value="Rhodanese-like_dom_sf"/>
</dbReference>
<dbReference type="KEGG" id="palo:E6C60_2633"/>
<gene>
    <name evidence="3" type="ORF">E6C60_2633</name>
</gene>
<dbReference type="Gene3D" id="3.40.250.10">
    <property type="entry name" value="Rhodanese-like domain"/>
    <property type="match status" value="1"/>
</dbReference>
<dbReference type="NCBIfam" id="TIGR03167">
    <property type="entry name" value="tRNA_sel_U_synt"/>
    <property type="match status" value="1"/>
</dbReference>
<dbReference type="SUPFAM" id="SSF52540">
    <property type="entry name" value="P-loop containing nucleoside triphosphate hydrolases"/>
    <property type="match status" value="1"/>
</dbReference>
<proteinExistence type="predicted"/>
<dbReference type="AlphaFoldDB" id="A0A4P8XM01"/>
<dbReference type="RefSeq" id="WP_138226235.1">
    <property type="nucleotide sequence ID" value="NZ_CP040396.1"/>
</dbReference>
<sequence>MFQDITVEEWLQQKHHKSMTLIDVRSPSEFREYTIPGSVNIPVFNDEERAEIGTLYKQVSVEAAKDRGLEIMSAKLPSFIRQFRELEGDKAVFCWRGGMRSRTAATVLSLMDVHVKRIQGGIKAYRKLVVDTLGSISLDTEAIVLHGFTGTGKTEVLQQLQAEGYPVLDLEGLSGHRGSIFGHIGLPSYNQKMFDAQLFERLQELSASPYIIMEAESKRIGKVILPDFLMNKKAAGSAIVLQLPLEQRVAQIIKDYRPEEYKEQCIQAFLRIKDRIHTPIAAEIHKSLEEDRFADAVRLLLLHYYDPRYDHTSQMYGEGSKLELQADSAEDAAARLKEILAARFQQHTS</sequence>
<dbReference type="SUPFAM" id="SSF52821">
    <property type="entry name" value="Rhodanese/Cell cycle control phosphatase"/>
    <property type="match status" value="1"/>
</dbReference>
<dbReference type="NCBIfam" id="NF008750">
    <property type="entry name" value="PRK11784.1-2"/>
    <property type="match status" value="1"/>
</dbReference>
<feature type="domain" description="Rhodanese" evidence="2">
    <location>
        <begin position="15"/>
        <end position="130"/>
    </location>
</feature>
<dbReference type="InterPro" id="IPR001763">
    <property type="entry name" value="Rhodanese-like_dom"/>
</dbReference>
<dbReference type="Pfam" id="PF26341">
    <property type="entry name" value="AAA_SelU"/>
    <property type="match status" value="1"/>
</dbReference>
<dbReference type="GO" id="GO:0002098">
    <property type="term" value="P:tRNA wobble uridine modification"/>
    <property type="evidence" value="ECO:0007669"/>
    <property type="project" value="InterPro"/>
</dbReference>
<dbReference type="Gene3D" id="3.40.50.300">
    <property type="entry name" value="P-loop containing nucleotide triphosphate hydrolases"/>
    <property type="match status" value="1"/>
</dbReference>
<keyword evidence="1" id="KW-0711">Selenium</keyword>
<reference evidence="3 4" key="1">
    <citation type="submission" date="2019-05" db="EMBL/GenBank/DDBJ databases">
        <authorList>
            <person name="Chen C."/>
        </authorList>
    </citation>
    <scope>NUCLEOTIDE SEQUENCE [LARGE SCALE GENOMIC DNA]</scope>
    <source>
        <strain evidence="3 4">HB172198</strain>
    </source>
</reference>
<evidence type="ECO:0000259" key="2">
    <source>
        <dbReference type="PROSITE" id="PS50206"/>
    </source>
</evidence>
<dbReference type="GO" id="GO:0043828">
    <property type="term" value="F:tRNA 2-selenouridine synthase activity"/>
    <property type="evidence" value="ECO:0007669"/>
    <property type="project" value="InterPro"/>
</dbReference>
<dbReference type="SMART" id="SM00450">
    <property type="entry name" value="RHOD"/>
    <property type="match status" value="1"/>
</dbReference>
<dbReference type="Proteomes" id="UP000300879">
    <property type="component" value="Chromosome"/>
</dbReference>
<dbReference type="PROSITE" id="PS50206">
    <property type="entry name" value="RHODANESE_3"/>
    <property type="match status" value="1"/>
</dbReference>
<dbReference type="InterPro" id="IPR017582">
    <property type="entry name" value="SelU"/>
</dbReference>
<dbReference type="EMBL" id="CP040396">
    <property type="protein sequence ID" value="QCT03345.1"/>
    <property type="molecule type" value="Genomic_DNA"/>
</dbReference>
<evidence type="ECO:0000313" key="3">
    <source>
        <dbReference type="EMBL" id="QCT03345.1"/>
    </source>
</evidence>
<dbReference type="OrthoDB" id="9808735at2"/>
<dbReference type="PANTHER" id="PTHR30401:SF0">
    <property type="entry name" value="TRNA 2-SELENOURIDINE SYNTHASE"/>
    <property type="match status" value="1"/>
</dbReference>
<keyword evidence="4" id="KW-1185">Reference proteome</keyword>
<name>A0A4P8XM01_9BACL</name>
<accession>A0A4P8XM01</accession>
<dbReference type="Pfam" id="PF00581">
    <property type="entry name" value="Rhodanese"/>
    <property type="match status" value="1"/>
</dbReference>
<organism evidence="3 4">
    <name type="scientific">Paenibacillus algicola</name>
    <dbReference type="NCBI Taxonomy" id="2565926"/>
    <lineage>
        <taxon>Bacteria</taxon>
        <taxon>Bacillati</taxon>
        <taxon>Bacillota</taxon>
        <taxon>Bacilli</taxon>
        <taxon>Bacillales</taxon>
        <taxon>Paenibacillaceae</taxon>
        <taxon>Paenibacillus</taxon>
    </lineage>
</organism>
<dbReference type="InterPro" id="IPR058840">
    <property type="entry name" value="AAA_SelU"/>
</dbReference>